<dbReference type="WBParaSite" id="PSAMB.scaffold1164size35099.g11479.t1">
    <property type="protein sequence ID" value="PSAMB.scaffold1164size35099.g11479.t1"/>
    <property type="gene ID" value="PSAMB.scaffold1164size35099.g11479"/>
</dbReference>
<keyword evidence="2" id="KW-1185">Reference proteome</keyword>
<name>A0A914UPS4_9BILA</name>
<evidence type="ECO:0000313" key="3">
    <source>
        <dbReference type="WBParaSite" id="PSAMB.scaffold1164size35099.g11479.t1"/>
    </source>
</evidence>
<dbReference type="AlphaFoldDB" id="A0A914UPS4"/>
<feature type="region of interest" description="Disordered" evidence="1">
    <location>
        <begin position="1"/>
        <end position="22"/>
    </location>
</feature>
<dbReference type="Proteomes" id="UP000887566">
    <property type="component" value="Unplaced"/>
</dbReference>
<accession>A0A914UPS4</accession>
<evidence type="ECO:0000256" key="1">
    <source>
        <dbReference type="SAM" id="MobiDB-lite"/>
    </source>
</evidence>
<sequence>MPPTGLLPRDRLTTPDQRLPPSIIDYSLTSEQQPLAASNGGFDIDASSSSTDACRIYRRVIIAHSAENMFFEFNRHGHSSPGTGDRSTDSYAASFAACEAFLTIRLVGPNKQYC</sequence>
<reference evidence="3" key="1">
    <citation type="submission" date="2022-11" db="UniProtKB">
        <authorList>
            <consortium name="WormBaseParasite"/>
        </authorList>
    </citation>
    <scope>IDENTIFICATION</scope>
</reference>
<organism evidence="2 3">
    <name type="scientific">Plectus sambesii</name>
    <dbReference type="NCBI Taxonomy" id="2011161"/>
    <lineage>
        <taxon>Eukaryota</taxon>
        <taxon>Metazoa</taxon>
        <taxon>Ecdysozoa</taxon>
        <taxon>Nematoda</taxon>
        <taxon>Chromadorea</taxon>
        <taxon>Plectida</taxon>
        <taxon>Plectina</taxon>
        <taxon>Plectoidea</taxon>
        <taxon>Plectidae</taxon>
        <taxon>Plectus</taxon>
    </lineage>
</organism>
<evidence type="ECO:0000313" key="2">
    <source>
        <dbReference type="Proteomes" id="UP000887566"/>
    </source>
</evidence>
<proteinExistence type="predicted"/>
<protein>
    <submittedName>
        <fullName evidence="3">Uncharacterized protein</fullName>
    </submittedName>
</protein>